<keyword evidence="1" id="KW-0472">Membrane</keyword>
<feature type="transmembrane region" description="Helical" evidence="1">
    <location>
        <begin position="6"/>
        <end position="27"/>
    </location>
</feature>
<accession>A0A024W034</accession>
<dbReference type="AlphaFoldDB" id="A0A024W034"/>
<evidence type="ECO:0000313" key="2">
    <source>
        <dbReference type="EMBL" id="ETW34062.1"/>
    </source>
</evidence>
<name>A0A024W034_PLAFA</name>
<reference evidence="2 3" key="2">
    <citation type="submission" date="2013-02" db="EMBL/GenBank/DDBJ databases">
        <title>The Genome Sequence of Plasmodium falciparum Tanzania (2000708).</title>
        <authorList>
            <consortium name="The Broad Institute Genome Sequencing Platform"/>
            <consortium name="The Broad Institute Genome Sequencing Center for Infectious Disease"/>
            <person name="Neafsey D."/>
            <person name="Cheeseman I."/>
            <person name="Volkman S."/>
            <person name="Adams J."/>
            <person name="Walker B."/>
            <person name="Young S.K."/>
            <person name="Zeng Q."/>
            <person name="Gargeya S."/>
            <person name="Fitzgerald M."/>
            <person name="Haas B."/>
            <person name="Abouelleil A."/>
            <person name="Alvarado L."/>
            <person name="Arachchi H.M."/>
            <person name="Berlin A.M."/>
            <person name="Chapman S.B."/>
            <person name="Dewar J."/>
            <person name="Goldberg J."/>
            <person name="Griggs A."/>
            <person name="Gujja S."/>
            <person name="Hansen M."/>
            <person name="Howarth C."/>
            <person name="Imamovic A."/>
            <person name="Larimer J."/>
            <person name="McCowan C."/>
            <person name="Murphy C."/>
            <person name="Neiman D."/>
            <person name="Pearson M."/>
            <person name="Priest M."/>
            <person name="Roberts A."/>
            <person name="Saif S."/>
            <person name="Shea T."/>
            <person name="Sisk P."/>
            <person name="Sykes S."/>
            <person name="Wortman J."/>
            <person name="Nusbaum C."/>
            <person name="Birren B."/>
        </authorList>
    </citation>
    <scope>NUCLEOTIDE SEQUENCE [LARGE SCALE GENOMIC DNA]</scope>
    <source>
        <strain evidence="3">Tanzania (2000708)</strain>
    </source>
</reference>
<keyword evidence="1" id="KW-1133">Transmembrane helix</keyword>
<keyword evidence="1" id="KW-0812">Transmembrane</keyword>
<reference evidence="2 3" key="1">
    <citation type="submission" date="2013-02" db="EMBL/GenBank/DDBJ databases">
        <title>The Genome Annotation of Plasmodium falciparum Tanzania (2000708).</title>
        <authorList>
            <consortium name="The Broad Institute Genome Sequencing Platform"/>
            <consortium name="The Broad Institute Genome Sequencing Center for Infectious Disease"/>
            <person name="Neafsey D."/>
            <person name="Hoffman S."/>
            <person name="Volkman S."/>
            <person name="Rosenthal P."/>
            <person name="Walker B."/>
            <person name="Young S.K."/>
            <person name="Zeng Q."/>
            <person name="Gargeya S."/>
            <person name="Fitzgerald M."/>
            <person name="Haas B."/>
            <person name="Abouelleil A."/>
            <person name="Allen A.W."/>
            <person name="Alvarado L."/>
            <person name="Arachchi H.M."/>
            <person name="Berlin A.M."/>
            <person name="Chapman S.B."/>
            <person name="Gainer-Dewar J."/>
            <person name="Goldberg J."/>
            <person name="Griggs A."/>
            <person name="Gujja S."/>
            <person name="Hansen M."/>
            <person name="Howarth C."/>
            <person name="Imamovic A."/>
            <person name="Ireland A."/>
            <person name="Larimer J."/>
            <person name="McCowan C."/>
            <person name="Murphy C."/>
            <person name="Pearson M."/>
            <person name="Poon T.W."/>
            <person name="Priest M."/>
            <person name="Roberts A."/>
            <person name="Saif S."/>
            <person name="Shea T."/>
            <person name="Sisk P."/>
            <person name="Sykes S."/>
            <person name="Wortman J."/>
            <person name="Nusbaum C."/>
            <person name="Birren B."/>
        </authorList>
    </citation>
    <scope>NUCLEOTIDE SEQUENCE [LARGE SCALE GENOMIC DNA]</scope>
    <source>
        <strain evidence="3">Tanzania (2000708)</strain>
    </source>
</reference>
<organism evidence="2 3">
    <name type="scientific">Plasmodium falciparum Tanzania</name>
    <name type="common">2000708</name>
    <dbReference type="NCBI Taxonomy" id="1036725"/>
    <lineage>
        <taxon>Eukaryota</taxon>
        <taxon>Sar</taxon>
        <taxon>Alveolata</taxon>
        <taxon>Apicomplexa</taxon>
        <taxon>Aconoidasida</taxon>
        <taxon>Haemosporida</taxon>
        <taxon>Plasmodiidae</taxon>
        <taxon>Plasmodium</taxon>
        <taxon>Plasmodium (Laverania)</taxon>
    </lineage>
</organism>
<proteinExistence type="predicted"/>
<protein>
    <submittedName>
        <fullName evidence="2">Uncharacterized protein</fullName>
    </submittedName>
</protein>
<evidence type="ECO:0000313" key="3">
    <source>
        <dbReference type="Proteomes" id="UP000030708"/>
    </source>
</evidence>
<evidence type="ECO:0000256" key="1">
    <source>
        <dbReference type="SAM" id="Phobius"/>
    </source>
</evidence>
<dbReference type="Proteomes" id="UP000030708">
    <property type="component" value="Unassembled WGS sequence"/>
</dbReference>
<gene>
    <name evidence="2" type="ORF">PFTANZ_05227</name>
</gene>
<dbReference type="EMBL" id="KI926537">
    <property type="protein sequence ID" value="ETW34062.1"/>
    <property type="molecule type" value="Genomic_DNA"/>
</dbReference>
<sequence length="72" mass="8760">MIKLNNEANIFIVLLLKSYMFILYDLIHIKNNYQKKFYFMKMKACTFNKKSNSILQKTSMKQTYICFNIQFL</sequence>